<proteinExistence type="predicted"/>
<name>A0ABW1PL47_9FLAO</name>
<accession>A0ABW1PL47</accession>
<reference evidence="2" key="1">
    <citation type="journal article" date="2019" name="Int. J. Syst. Evol. Microbiol.">
        <title>The Global Catalogue of Microorganisms (GCM) 10K type strain sequencing project: providing services to taxonomists for standard genome sequencing and annotation.</title>
        <authorList>
            <consortium name="The Broad Institute Genomics Platform"/>
            <consortium name="The Broad Institute Genome Sequencing Center for Infectious Disease"/>
            <person name="Wu L."/>
            <person name="Ma J."/>
        </authorList>
    </citation>
    <scope>NUCLEOTIDE SEQUENCE [LARGE SCALE GENOMIC DNA]</scope>
    <source>
        <strain evidence="2">CCUG 49679</strain>
    </source>
</reference>
<evidence type="ECO:0000313" key="2">
    <source>
        <dbReference type="Proteomes" id="UP001596287"/>
    </source>
</evidence>
<dbReference type="Gene3D" id="1.10.1660.10">
    <property type="match status" value="1"/>
</dbReference>
<dbReference type="Proteomes" id="UP001596287">
    <property type="component" value="Unassembled WGS sequence"/>
</dbReference>
<evidence type="ECO:0000313" key="1">
    <source>
        <dbReference type="EMBL" id="MFC6096049.1"/>
    </source>
</evidence>
<dbReference type="RefSeq" id="WP_379790855.1">
    <property type="nucleotide sequence ID" value="NZ_JBHSQB010000004.1"/>
</dbReference>
<dbReference type="EMBL" id="JBHSQB010000004">
    <property type="protein sequence ID" value="MFC6096049.1"/>
    <property type="molecule type" value="Genomic_DNA"/>
</dbReference>
<comment type="caution">
    <text evidence="1">The sequence shown here is derived from an EMBL/GenBank/DDBJ whole genome shotgun (WGS) entry which is preliminary data.</text>
</comment>
<protein>
    <submittedName>
        <fullName evidence="1">Chaperone modulator CbpM</fullName>
    </submittedName>
</protein>
<gene>
    <name evidence="1" type="ORF">ACFPVY_05275</name>
</gene>
<sequence>MKIERITISEYCSHYNIESSFIEILEEMGIVEFERENDKIFLDSEYLQDLERCRQLHYELHINLEGIDVILNLLEKQNKLQDEIQSLKNQLKLHE</sequence>
<organism evidence="1 2">
    <name type="scientific">Flavobacterium qiangtangense</name>
    <dbReference type="NCBI Taxonomy" id="1442595"/>
    <lineage>
        <taxon>Bacteria</taxon>
        <taxon>Pseudomonadati</taxon>
        <taxon>Bacteroidota</taxon>
        <taxon>Flavobacteriia</taxon>
        <taxon>Flavobacteriales</taxon>
        <taxon>Flavobacteriaceae</taxon>
        <taxon>Flavobacterium</taxon>
    </lineage>
</organism>
<dbReference type="Pfam" id="PF13591">
    <property type="entry name" value="MerR_2"/>
    <property type="match status" value="1"/>
</dbReference>
<keyword evidence="2" id="KW-1185">Reference proteome</keyword>